<evidence type="ECO:0000256" key="4">
    <source>
        <dbReference type="ARBA" id="ARBA00023002"/>
    </source>
</evidence>
<evidence type="ECO:0000259" key="10">
    <source>
        <dbReference type="Pfam" id="PF07732"/>
    </source>
</evidence>
<keyword evidence="12" id="KW-1185">Reference proteome</keyword>
<keyword evidence="6" id="KW-0325">Glycoprotein</keyword>
<dbReference type="Pfam" id="PF07731">
    <property type="entry name" value="Cu-oxidase_2"/>
    <property type="match status" value="1"/>
</dbReference>
<dbReference type="SUPFAM" id="SSF49503">
    <property type="entry name" value="Cupredoxins"/>
    <property type="match status" value="3"/>
</dbReference>
<gene>
    <name evidence="11" type="ORF">SI65_02761</name>
</gene>
<evidence type="ECO:0000259" key="9">
    <source>
        <dbReference type="Pfam" id="PF07731"/>
    </source>
</evidence>
<protein>
    <recommendedName>
        <fullName evidence="13">Laccase-2</fullName>
    </recommendedName>
</protein>
<dbReference type="Pfam" id="PF07732">
    <property type="entry name" value="Cu-oxidase_3"/>
    <property type="match status" value="1"/>
</dbReference>
<dbReference type="PANTHER" id="PTHR11709">
    <property type="entry name" value="MULTI-COPPER OXIDASE"/>
    <property type="match status" value="1"/>
</dbReference>
<dbReference type="CDD" id="cd13901">
    <property type="entry name" value="CuRO_3_MaLCC_like"/>
    <property type="match status" value="1"/>
</dbReference>
<dbReference type="Gene3D" id="2.60.40.420">
    <property type="entry name" value="Cupredoxins - blue copper proteins"/>
    <property type="match status" value="3"/>
</dbReference>
<comment type="caution">
    <text evidence="11">The sequence shown here is derived from an EMBL/GenBank/DDBJ whole genome shotgun (WGS) entry which is preliminary data.</text>
</comment>
<dbReference type="Pfam" id="PF00394">
    <property type="entry name" value="Cu-oxidase"/>
    <property type="match status" value="1"/>
</dbReference>
<dbReference type="Proteomes" id="UP000094569">
    <property type="component" value="Unassembled WGS sequence"/>
</dbReference>
<keyword evidence="3" id="KW-0677">Repeat</keyword>
<evidence type="ECO:0000256" key="7">
    <source>
        <dbReference type="SAM" id="SignalP"/>
    </source>
</evidence>
<dbReference type="SMR" id="A0A1E3BLZ9"/>
<feature type="signal peptide" evidence="7">
    <location>
        <begin position="1"/>
        <end position="25"/>
    </location>
</feature>
<dbReference type="InterPro" id="IPR011706">
    <property type="entry name" value="Cu-oxidase_C"/>
</dbReference>
<dbReference type="GO" id="GO:0016491">
    <property type="term" value="F:oxidoreductase activity"/>
    <property type="evidence" value="ECO:0007669"/>
    <property type="project" value="UniProtKB-KW"/>
</dbReference>
<evidence type="ECO:0000313" key="11">
    <source>
        <dbReference type="EMBL" id="ODM21917.1"/>
    </source>
</evidence>
<dbReference type="InterPro" id="IPR045087">
    <property type="entry name" value="Cu-oxidase_fam"/>
</dbReference>
<comment type="similarity">
    <text evidence="1">Belongs to the multicopper oxidase family.</text>
</comment>
<evidence type="ECO:0008006" key="13">
    <source>
        <dbReference type="Google" id="ProtNLM"/>
    </source>
</evidence>
<evidence type="ECO:0000256" key="2">
    <source>
        <dbReference type="ARBA" id="ARBA00022723"/>
    </source>
</evidence>
<keyword evidence="2" id="KW-0479">Metal-binding</keyword>
<dbReference type="EMBL" id="JXNT01000002">
    <property type="protein sequence ID" value="ODM21917.1"/>
    <property type="molecule type" value="Genomic_DNA"/>
</dbReference>
<dbReference type="OrthoDB" id="2121828at2759"/>
<evidence type="ECO:0000313" key="12">
    <source>
        <dbReference type="Proteomes" id="UP000094569"/>
    </source>
</evidence>
<organism evidence="11 12">
    <name type="scientific">Aspergillus cristatus</name>
    <name type="common">Chinese Fuzhuan brick tea-fermentation fungus</name>
    <name type="synonym">Eurotium cristatum</name>
    <dbReference type="NCBI Taxonomy" id="573508"/>
    <lineage>
        <taxon>Eukaryota</taxon>
        <taxon>Fungi</taxon>
        <taxon>Dikarya</taxon>
        <taxon>Ascomycota</taxon>
        <taxon>Pezizomycotina</taxon>
        <taxon>Eurotiomycetes</taxon>
        <taxon>Eurotiomycetidae</taxon>
        <taxon>Eurotiales</taxon>
        <taxon>Aspergillaceae</taxon>
        <taxon>Aspergillus</taxon>
        <taxon>Aspergillus subgen. Aspergillus</taxon>
    </lineage>
</organism>
<evidence type="ECO:0000256" key="5">
    <source>
        <dbReference type="ARBA" id="ARBA00023008"/>
    </source>
</evidence>
<dbReference type="CDD" id="cd13880">
    <property type="entry name" value="CuRO_2_MaLCC_like"/>
    <property type="match status" value="1"/>
</dbReference>
<dbReference type="FunFam" id="2.60.40.420:FF:000021">
    <property type="entry name" value="Extracellular dihydrogeodin oxidase/laccase"/>
    <property type="match status" value="1"/>
</dbReference>
<dbReference type="GO" id="GO:0005507">
    <property type="term" value="F:copper ion binding"/>
    <property type="evidence" value="ECO:0007669"/>
    <property type="project" value="InterPro"/>
</dbReference>
<keyword evidence="4" id="KW-0560">Oxidoreductase</keyword>
<dbReference type="FunFam" id="2.60.40.420:FF:000038">
    <property type="entry name" value="Extracellular dihydrogeodin oxidase/laccase"/>
    <property type="match status" value="1"/>
</dbReference>
<dbReference type="CDD" id="cd13854">
    <property type="entry name" value="CuRO_1_MaLCC_like"/>
    <property type="match status" value="1"/>
</dbReference>
<feature type="domain" description="Plastocyanin-like" evidence="8">
    <location>
        <begin position="200"/>
        <end position="348"/>
    </location>
</feature>
<dbReference type="STRING" id="573508.A0A1E3BLZ9"/>
<name>A0A1E3BLZ9_ASPCR</name>
<proteinExistence type="inferred from homology"/>
<keyword evidence="7" id="KW-0732">Signal</keyword>
<feature type="chain" id="PRO_5009123795" description="Laccase-2" evidence="7">
    <location>
        <begin position="26"/>
        <end position="590"/>
    </location>
</feature>
<feature type="domain" description="Plastocyanin-like" evidence="9">
    <location>
        <begin position="418"/>
        <end position="547"/>
    </location>
</feature>
<sequence>MDLTMLRWIFMNFLLLGLLAPVVFGRAIGHDYSLWSRNSEQPINQTHFPKTYDINTNYYDSSPNTGVVREYHFDIINTTAAPDGIERPVLLVNGQFPGPTIEANWGDTVKVHVTNRMQNNGTGIHFHGVRQFLTNQMDGVPSLTQCPVAPGESYTYVWKATQYGTSWYHSHFALQAWEGVFGAMVIHGPTSAEYDEDLGPLFLSDWSHQTVDEMYQTQLEVFRPAQMQGGLLNGKNVWVENGTTVGERFKTTFAPGKRYLIRLINSAVHTHFRFAIDQHNVTVIASDFVPIIPFETNAVPINTGQRYDIIVTADQLADNYWMRAVPQSICSNNTAGDNIRGILHYEGANNNTDPTSVQLDNLDTKCEDFPASQLVPWVGLDARISSTAKTVHSEVSFETVGDVPLYLWTLGGDYFNNSWSSPTLQQLQRGKDKTGLMTDKTAVQVNTPDQFVILVIQTFFRAPHPIHLHGHDFLILAQGLGTYSPTNVTLNTNNPARRDTASLPSEEGKGGYLVIGFMANNPGVWLLHCHIGFHQSQGFAQQVVERSNEIEQILDRGALDRTCKAWDEYAKVNPFGVQYTGRNGPYESGI</sequence>
<dbReference type="InterPro" id="IPR011707">
    <property type="entry name" value="Cu-oxidase-like_N"/>
</dbReference>
<reference evidence="11 12" key="1">
    <citation type="journal article" date="2016" name="BMC Genomics">
        <title>Comparative genomic and transcriptomic analyses of the Fuzhuan brick tea-fermentation fungus Aspergillus cristatus.</title>
        <authorList>
            <person name="Ge Y."/>
            <person name="Wang Y."/>
            <person name="Liu Y."/>
            <person name="Tan Y."/>
            <person name="Ren X."/>
            <person name="Zhang X."/>
            <person name="Hyde K.D."/>
            <person name="Liu Y."/>
            <person name="Liu Z."/>
        </authorList>
    </citation>
    <scope>NUCLEOTIDE SEQUENCE [LARGE SCALE GENOMIC DNA]</scope>
    <source>
        <strain evidence="11 12">GZAAS20.1005</strain>
    </source>
</reference>
<feature type="domain" description="Plastocyanin-like" evidence="10">
    <location>
        <begin position="78"/>
        <end position="189"/>
    </location>
</feature>
<dbReference type="InterPro" id="IPR001117">
    <property type="entry name" value="Cu-oxidase_2nd"/>
</dbReference>
<evidence type="ECO:0000256" key="6">
    <source>
        <dbReference type="ARBA" id="ARBA00023180"/>
    </source>
</evidence>
<evidence type="ECO:0000256" key="1">
    <source>
        <dbReference type="ARBA" id="ARBA00010609"/>
    </source>
</evidence>
<evidence type="ECO:0000256" key="3">
    <source>
        <dbReference type="ARBA" id="ARBA00022737"/>
    </source>
</evidence>
<dbReference type="InterPro" id="IPR008972">
    <property type="entry name" value="Cupredoxin"/>
</dbReference>
<keyword evidence="5" id="KW-0186">Copper</keyword>
<dbReference type="VEuPathDB" id="FungiDB:SI65_02761"/>
<dbReference type="PANTHER" id="PTHR11709:SF502">
    <property type="entry name" value="MULTICOPPER OXIDASE"/>
    <property type="match status" value="1"/>
</dbReference>
<evidence type="ECO:0000259" key="8">
    <source>
        <dbReference type="Pfam" id="PF00394"/>
    </source>
</evidence>
<accession>A0A1E3BLZ9</accession>
<dbReference type="AlphaFoldDB" id="A0A1E3BLZ9"/>